<sequence length="319" mass="34539">MVVEAAMVLPIFLLFVLFLISIVQMTLYSTALQSTASDTVKVISTHMYPAALAAQKWGTESGEGEESETADTGGSAADSDSSNTWSIPRLSLTDWVGEYAAALPKPMDEWVMAALQKGEGPLQELQAEASQSVLDLAVKPLMKPYLSSDLLDYDRIHVSNIIVPDLKAGTNPYFGLEVSYELPMKVPFLNRRIVLEASAVERLWIGDTGETAKDSGEDPENAEEGIVVLEQPNPGVAGQKGKIRAKIPSGASANLSVFYKTGISTAKYLGWKQADKDGYIEWEWTIGSNTTPGSWPFVIQLEDGRSIEVKFTVVGRGSG</sequence>
<name>A0A7X2H1T9_9BACL</name>
<evidence type="ECO:0000313" key="3">
    <source>
        <dbReference type="Proteomes" id="UP000463051"/>
    </source>
</evidence>
<keyword evidence="3" id="KW-1185">Reference proteome</keyword>
<protein>
    <submittedName>
        <fullName evidence="2">Pilus assembly protein</fullName>
    </submittedName>
</protein>
<accession>A0A7X2H1T9</accession>
<proteinExistence type="predicted"/>
<gene>
    <name evidence="2" type="ORF">GJB61_02130</name>
</gene>
<evidence type="ECO:0000313" key="2">
    <source>
        <dbReference type="EMBL" id="MRN51795.1"/>
    </source>
</evidence>
<evidence type="ECO:0000256" key="1">
    <source>
        <dbReference type="SAM" id="MobiDB-lite"/>
    </source>
</evidence>
<reference evidence="2 3" key="1">
    <citation type="submission" date="2019-11" db="EMBL/GenBank/DDBJ databases">
        <title>Paenibacillus monticola sp. nov., a novel PGPR strain isolated from mountain sample in China.</title>
        <authorList>
            <person name="Zhao Q."/>
            <person name="Li H.-P."/>
            <person name="Zhang J.-L."/>
        </authorList>
    </citation>
    <scope>NUCLEOTIDE SEQUENCE [LARGE SCALE GENOMIC DNA]</scope>
    <source>
        <strain evidence="2 3">LC-T2</strain>
    </source>
</reference>
<feature type="region of interest" description="Disordered" evidence="1">
    <location>
        <begin position="58"/>
        <end position="84"/>
    </location>
</feature>
<dbReference type="EMBL" id="WJXB01000001">
    <property type="protein sequence ID" value="MRN51795.1"/>
    <property type="molecule type" value="Genomic_DNA"/>
</dbReference>
<feature type="compositionally biased region" description="Low complexity" evidence="1">
    <location>
        <begin position="70"/>
        <end position="82"/>
    </location>
</feature>
<dbReference type="AlphaFoldDB" id="A0A7X2H1T9"/>
<comment type="caution">
    <text evidence="2">The sequence shown here is derived from an EMBL/GenBank/DDBJ whole genome shotgun (WGS) entry which is preliminary data.</text>
</comment>
<organism evidence="2 3">
    <name type="scientific">Paenibacillus monticola</name>
    <dbReference type="NCBI Taxonomy" id="2666075"/>
    <lineage>
        <taxon>Bacteria</taxon>
        <taxon>Bacillati</taxon>
        <taxon>Bacillota</taxon>
        <taxon>Bacilli</taxon>
        <taxon>Bacillales</taxon>
        <taxon>Paenibacillaceae</taxon>
        <taxon>Paenibacillus</taxon>
    </lineage>
</organism>
<dbReference type="Proteomes" id="UP000463051">
    <property type="component" value="Unassembled WGS sequence"/>
</dbReference>